<reference evidence="1 2" key="1">
    <citation type="submission" date="2019-09" db="EMBL/GenBank/DDBJ databases">
        <title>Goodfellowia gen. nov., a new genus of the Pseudonocardineae related to Actinoalloteichus, containing Goodfellowia coeruleoviolacea gen. nov., comb. nov. gen. nov., comb. nov.</title>
        <authorList>
            <person name="Labeda D."/>
        </authorList>
    </citation>
    <scope>NUCLEOTIDE SEQUENCE [LARGE SCALE GENOMIC DNA]</scope>
    <source>
        <strain evidence="1 2">AN110305</strain>
    </source>
</reference>
<dbReference type="AlphaFoldDB" id="A0A5B2X672"/>
<dbReference type="InterPro" id="IPR045685">
    <property type="entry name" value="DUF6190"/>
</dbReference>
<proteinExistence type="predicted"/>
<keyword evidence="2" id="KW-1185">Reference proteome</keyword>
<accession>A0A5B2X672</accession>
<reference evidence="1 2" key="2">
    <citation type="submission" date="2019-09" db="EMBL/GenBank/DDBJ databases">
        <authorList>
            <person name="Jin C."/>
        </authorList>
    </citation>
    <scope>NUCLEOTIDE SEQUENCE [LARGE SCALE GENOMIC DNA]</scope>
    <source>
        <strain evidence="1 2">AN110305</strain>
    </source>
</reference>
<dbReference type="RefSeq" id="WP_149851716.1">
    <property type="nucleotide sequence ID" value="NZ_VUOB01000041.1"/>
</dbReference>
<sequence length="164" mass="18196">MSGEAFIDASLFMGMHSSDDRIRRSCKRFFVERLETGAVMSLEQVGRCDDLVWGFPREVQDAYYPFMDVLHTDMKIDRIGYADADLALAAAPGQELTGLPVTDRLTLAMVLNRGARLHTVNPRLVGRAGLPLDPLPEDAESVFPPELEQLYQDSLVLSVAPDDV</sequence>
<evidence type="ECO:0000313" key="1">
    <source>
        <dbReference type="EMBL" id="KAA2258720.1"/>
    </source>
</evidence>
<evidence type="ECO:0008006" key="3">
    <source>
        <dbReference type="Google" id="ProtNLM"/>
    </source>
</evidence>
<comment type="caution">
    <text evidence="1">The sequence shown here is derived from an EMBL/GenBank/DDBJ whole genome shotgun (WGS) entry which is preliminary data.</text>
</comment>
<organism evidence="1 2">
    <name type="scientific">Solihabitans fulvus</name>
    <dbReference type="NCBI Taxonomy" id="1892852"/>
    <lineage>
        <taxon>Bacteria</taxon>
        <taxon>Bacillati</taxon>
        <taxon>Actinomycetota</taxon>
        <taxon>Actinomycetes</taxon>
        <taxon>Pseudonocardiales</taxon>
        <taxon>Pseudonocardiaceae</taxon>
        <taxon>Solihabitans</taxon>
    </lineage>
</organism>
<dbReference type="EMBL" id="VUOB01000041">
    <property type="protein sequence ID" value="KAA2258720.1"/>
    <property type="molecule type" value="Genomic_DNA"/>
</dbReference>
<name>A0A5B2X672_9PSEU</name>
<dbReference type="Proteomes" id="UP000323454">
    <property type="component" value="Unassembled WGS sequence"/>
</dbReference>
<dbReference type="Pfam" id="PF19689">
    <property type="entry name" value="DUF6190"/>
    <property type="match status" value="1"/>
</dbReference>
<evidence type="ECO:0000313" key="2">
    <source>
        <dbReference type="Proteomes" id="UP000323454"/>
    </source>
</evidence>
<protein>
    <recommendedName>
        <fullName evidence="3">PIN domain-containing protein</fullName>
    </recommendedName>
</protein>
<gene>
    <name evidence="1" type="ORF">F0L68_23060</name>
</gene>
<dbReference type="OrthoDB" id="3078217at2"/>